<feature type="transmembrane region" description="Helical" evidence="5">
    <location>
        <begin position="119"/>
        <end position="141"/>
    </location>
</feature>
<dbReference type="EMBL" id="QLLK01000001">
    <property type="protein sequence ID" value="RAI95143.1"/>
    <property type="molecule type" value="Genomic_DNA"/>
</dbReference>
<feature type="transmembrane region" description="Helical" evidence="5">
    <location>
        <begin position="32"/>
        <end position="51"/>
    </location>
</feature>
<feature type="transmembrane region" description="Helical" evidence="5">
    <location>
        <begin position="6"/>
        <end position="25"/>
    </location>
</feature>
<dbReference type="GO" id="GO:0016020">
    <property type="term" value="C:membrane"/>
    <property type="evidence" value="ECO:0007669"/>
    <property type="project" value="UniProtKB-SubCell"/>
</dbReference>
<keyword evidence="2 5" id="KW-0812">Transmembrane</keyword>
<organism evidence="6 7">
    <name type="scientific">Algoriphagus yeomjeoni</name>
    <dbReference type="NCBI Taxonomy" id="291403"/>
    <lineage>
        <taxon>Bacteria</taxon>
        <taxon>Pseudomonadati</taxon>
        <taxon>Bacteroidota</taxon>
        <taxon>Cytophagia</taxon>
        <taxon>Cytophagales</taxon>
        <taxon>Cyclobacteriaceae</taxon>
        <taxon>Algoriphagus</taxon>
    </lineage>
</organism>
<feature type="transmembrane region" description="Helical" evidence="5">
    <location>
        <begin position="63"/>
        <end position="83"/>
    </location>
</feature>
<protein>
    <recommendedName>
        <fullName evidence="8">PQ loop repeat protein</fullName>
    </recommendedName>
</protein>
<comment type="subcellular location">
    <subcellularLocation>
        <location evidence="1">Membrane</location>
        <topology evidence="1">Multi-pass membrane protein</topology>
    </subcellularLocation>
</comment>
<dbReference type="AlphaFoldDB" id="A0A327PTH9"/>
<evidence type="ECO:0000313" key="7">
    <source>
        <dbReference type="Proteomes" id="UP000249610"/>
    </source>
</evidence>
<keyword evidence="4 5" id="KW-0472">Membrane</keyword>
<evidence type="ECO:0000256" key="3">
    <source>
        <dbReference type="ARBA" id="ARBA00022989"/>
    </source>
</evidence>
<dbReference type="Pfam" id="PF25129">
    <property type="entry name" value="Pyr4-TMTC"/>
    <property type="match status" value="1"/>
</dbReference>
<proteinExistence type="predicted"/>
<dbReference type="OrthoDB" id="7825963at2"/>
<dbReference type="RefSeq" id="WP_111609828.1">
    <property type="nucleotide sequence ID" value="NZ_QLLK01000001.1"/>
</dbReference>
<evidence type="ECO:0000256" key="4">
    <source>
        <dbReference type="ARBA" id="ARBA00023136"/>
    </source>
</evidence>
<evidence type="ECO:0000313" key="6">
    <source>
        <dbReference type="EMBL" id="RAI95143.1"/>
    </source>
</evidence>
<evidence type="ECO:0000256" key="1">
    <source>
        <dbReference type="ARBA" id="ARBA00004141"/>
    </source>
</evidence>
<feature type="transmembrane region" description="Helical" evidence="5">
    <location>
        <begin position="185"/>
        <end position="204"/>
    </location>
</feature>
<reference evidence="6 7" key="1">
    <citation type="submission" date="2018-06" db="EMBL/GenBank/DDBJ databases">
        <title>Genomic Encyclopedia of Archaeal and Bacterial Type Strains, Phase II (KMG-II): from individual species to whole genera.</title>
        <authorList>
            <person name="Goeker M."/>
        </authorList>
    </citation>
    <scope>NUCLEOTIDE SEQUENCE [LARGE SCALE GENOMIC DNA]</scope>
    <source>
        <strain evidence="6 7">DSM 23446</strain>
    </source>
</reference>
<comment type="caution">
    <text evidence="6">The sequence shown here is derived from an EMBL/GenBank/DDBJ whole genome shotgun (WGS) entry which is preliminary data.</text>
</comment>
<feature type="transmembrane region" description="Helical" evidence="5">
    <location>
        <begin position="95"/>
        <end position="113"/>
    </location>
</feature>
<dbReference type="GO" id="GO:0016829">
    <property type="term" value="F:lyase activity"/>
    <property type="evidence" value="ECO:0007669"/>
    <property type="project" value="InterPro"/>
</dbReference>
<feature type="transmembrane region" description="Helical" evidence="5">
    <location>
        <begin position="153"/>
        <end position="173"/>
    </location>
</feature>
<accession>A0A327PTH9</accession>
<dbReference type="PANTHER" id="PTHR42038">
    <property type="match status" value="1"/>
</dbReference>
<dbReference type="Proteomes" id="UP000249610">
    <property type="component" value="Unassembled WGS sequence"/>
</dbReference>
<evidence type="ECO:0000256" key="5">
    <source>
        <dbReference type="SAM" id="Phobius"/>
    </source>
</evidence>
<evidence type="ECO:0008006" key="8">
    <source>
        <dbReference type="Google" id="ProtNLM"/>
    </source>
</evidence>
<keyword evidence="3 5" id="KW-1133">Transmembrane helix</keyword>
<evidence type="ECO:0000256" key="2">
    <source>
        <dbReference type="ARBA" id="ARBA00022692"/>
    </source>
</evidence>
<keyword evidence="7" id="KW-1185">Reference proteome</keyword>
<dbReference type="PANTHER" id="PTHR42038:SF2">
    <property type="entry name" value="TERPENE CYCLASE AUSL"/>
    <property type="match status" value="1"/>
</dbReference>
<dbReference type="InterPro" id="IPR039020">
    <property type="entry name" value="PaxB-like"/>
</dbReference>
<gene>
    <name evidence="6" type="ORF">LV83_00394</name>
</gene>
<sequence length="217" mass="24693">MTTSTILLSICGIGWIITYIEALRVGHRDKSYGIPFIALGLNFTWELYYTLPGYFEFGTHVSSFFNAFWLLLDCGILYMYFNYGIKEVSTKKSTFYIQAIVYLIGCMILQHFVFQWVGIVLGALYMGFLQCILMSILFIRMYYRRPGLQGQSLILAIAKFVGTLPLTILFGIIGSKRGGGVHEPILYIGSVIFILDVIYIYLVAKRSMSLKLSTLKK</sequence>
<name>A0A327PTH9_9BACT</name>